<dbReference type="Proteomes" id="UP000245507">
    <property type="component" value="Unassembled WGS sequence"/>
</dbReference>
<feature type="signal peptide" evidence="2">
    <location>
        <begin position="1"/>
        <end position="20"/>
    </location>
</feature>
<comment type="caution">
    <text evidence="3">The sequence shown here is derived from an EMBL/GenBank/DDBJ whole genome shotgun (WGS) entry which is preliminary data.</text>
</comment>
<reference evidence="3 4" key="1">
    <citation type="submission" date="2018-05" db="EMBL/GenBank/DDBJ databases">
        <title>Nocardioides silvaticus genome.</title>
        <authorList>
            <person name="Li C."/>
            <person name="Wang G."/>
        </authorList>
    </citation>
    <scope>NUCLEOTIDE SEQUENCE [LARGE SCALE GENOMIC DNA]</scope>
    <source>
        <strain evidence="3 4">CCTCC AB 2018079</strain>
    </source>
</reference>
<keyword evidence="2" id="KW-0732">Signal</keyword>
<feature type="region of interest" description="Disordered" evidence="1">
    <location>
        <begin position="19"/>
        <end position="97"/>
    </location>
</feature>
<protein>
    <submittedName>
        <fullName evidence="3">Uncharacterized protein</fullName>
    </submittedName>
</protein>
<feature type="chain" id="PRO_5039179348" evidence="2">
    <location>
        <begin position="21"/>
        <end position="228"/>
    </location>
</feature>
<dbReference type="OrthoDB" id="3787964at2"/>
<feature type="compositionally biased region" description="Low complexity" evidence="1">
    <location>
        <begin position="42"/>
        <end position="80"/>
    </location>
</feature>
<dbReference type="RefSeq" id="WP_109692760.1">
    <property type="nucleotide sequence ID" value="NZ_QGDD01000002.1"/>
</dbReference>
<gene>
    <name evidence="3" type="ORF">DJ010_06175</name>
</gene>
<proteinExistence type="predicted"/>
<dbReference type="EMBL" id="QGDD01000002">
    <property type="protein sequence ID" value="PWN03672.1"/>
    <property type="molecule type" value="Genomic_DNA"/>
</dbReference>
<evidence type="ECO:0000313" key="3">
    <source>
        <dbReference type="EMBL" id="PWN03672.1"/>
    </source>
</evidence>
<evidence type="ECO:0000256" key="2">
    <source>
        <dbReference type="SAM" id="SignalP"/>
    </source>
</evidence>
<keyword evidence="4" id="KW-1185">Reference proteome</keyword>
<organism evidence="3 4">
    <name type="scientific">Nocardioides silvaticus</name>
    <dbReference type="NCBI Taxonomy" id="2201891"/>
    <lineage>
        <taxon>Bacteria</taxon>
        <taxon>Bacillati</taxon>
        <taxon>Actinomycetota</taxon>
        <taxon>Actinomycetes</taxon>
        <taxon>Propionibacteriales</taxon>
        <taxon>Nocardioidaceae</taxon>
        <taxon>Nocardioides</taxon>
    </lineage>
</organism>
<accession>A0A316TN27</accession>
<sequence length="228" mass="23533">MRPIGTATLLLALAAAPVLTGCGSGGGDADDVPTITTRPSISGAGATETTGSATSPTTRANTSPTDATTSTTGDAPPTETAGPSPEPPTDRPTGPTTYRKASALIDEAGRPIAQPLRRFSTDEDLLYCLLDDPVIGPACELSRGFVKDEEVCGGSAEGVGRIETFEGEARPVCNTDTIREPGAQQVLGDGVVSDGKDVRCLVDRYSVTCIDLAAETGFFLAPREYHVF</sequence>
<evidence type="ECO:0000313" key="4">
    <source>
        <dbReference type="Proteomes" id="UP000245507"/>
    </source>
</evidence>
<dbReference type="PROSITE" id="PS51257">
    <property type="entry name" value="PROKAR_LIPOPROTEIN"/>
    <property type="match status" value="1"/>
</dbReference>
<name>A0A316TN27_9ACTN</name>
<evidence type="ECO:0000256" key="1">
    <source>
        <dbReference type="SAM" id="MobiDB-lite"/>
    </source>
</evidence>
<dbReference type="AlphaFoldDB" id="A0A316TN27"/>